<reference evidence="9 10" key="1">
    <citation type="submission" date="2018-09" db="EMBL/GenBank/DDBJ databases">
        <title>Isolation, diversity and antifungal activity of actinobacteria from wheat.</title>
        <authorList>
            <person name="Han C."/>
        </authorList>
    </citation>
    <scope>NUCLEOTIDE SEQUENCE [LARGE SCALE GENOMIC DNA]</scope>
    <source>
        <strain evidence="9 10">NEAU-YY265</strain>
    </source>
</reference>
<comment type="subunit">
    <text evidence="5">Heterooligomer composed of large and small subunits.</text>
</comment>
<keyword evidence="10" id="KW-1185">Reference proteome</keyword>
<dbReference type="RefSeq" id="WP_119660818.1">
    <property type="nucleotide sequence ID" value="NZ_QUAL01000152.1"/>
</dbReference>
<comment type="subcellular location">
    <subcellularLocation>
        <location evidence="5 6">Cytoplasm</location>
    </subcellularLocation>
</comment>
<feature type="domain" description="OB-fold nucleic acid binding" evidence="8">
    <location>
        <begin position="13"/>
        <end position="105"/>
    </location>
</feature>
<dbReference type="InterPro" id="IPR020579">
    <property type="entry name" value="Exonuc_VII_lsu_C"/>
</dbReference>
<keyword evidence="4 5" id="KW-0269">Exonuclease</keyword>
<gene>
    <name evidence="5" type="primary">xseA</name>
    <name evidence="9" type="ORF">DY240_15795</name>
</gene>
<evidence type="ECO:0000256" key="4">
    <source>
        <dbReference type="ARBA" id="ARBA00022839"/>
    </source>
</evidence>
<dbReference type="Pfam" id="PF13742">
    <property type="entry name" value="tRNA_anti_2"/>
    <property type="match status" value="1"/>
</dbReference>
<keyword evidence="2 5" id="KW-0540">Nuclease</keyword>
<dbReference type="OrthoDB" id="9802795at2"/>
<dbReference type="GO" id="GO:0008855">
    <property type="term" value="F:exodeoxyribonuclease VII activity"/>
    <property type="evidence" value="ECO:0007669"/>
    <property type="project" value="UniProtKB-UniRule"/>
</dbReference>
<dbReference type="PANTHER" id="PTHR30008:SF0">
    <property type="entry name" value="EXODEOXYRIBONUCLEASE 7 LARGE SUBUNIT"/>
    <property type="match status" value="1"/>
</dbReference>
<keyword evidence="1 5" id="KW-0963">Cytoplasm</keyword>
<dbReference type="InterPro" id="IPR025824">
    <property type="entry name" value="OB-fold_nuc-bd_dom"/>
</dbReference>
<evidence type="ECO:0000259" key="8">
    <source>
        <dbReference type="Pfam" id="PF13742"/>
    </source>
</evidence>
<dbReference type="Proteomes" id="UP000284057">
    <property type="component" value="Unassembled WGS sequence"/>
</dbReference>
<name>A0A418KPH7_9ACTN</name>
<evidence type="ECO:0000256" key="3">
    <source>
        <dbReference type="ARBA" id="ARBA00022801"/>
    </source>
</evidence>
<accession>A0A418KPH7</accession>
<dbReference type="InterPro" id="IPR003753">
    <property type="entry name" value="Exonuc_VII_L"/>
</dbReference>
<feature type="domain" description="Exonuclease VII large subunit C-terminal" evidence="7">
    <location>
        <begin position="129"/>
        <end position="351"/>
    </location>
</feature>
<dbReference type="GO" id="GO:0003676">
    <property type="term" value="F:nucleic acid binding"/>
    <property type="evidence" value="ECO:0007669"/>
    <property type="project" value="InterPro"/>
</dbReference>
<comment type="function">
    <text evidence="5">Bidirectionally degrades single-stranded DNA into large acid-insoluble oligonucleotides, which are then degraded further into small acid-soluble oligonucleotides.</text>
</comment>
<evidence type="ECO:0000256" key="5">
    <source>
        <dbReference type="HAMAP-Rule" id="MF_00378"/>
    </source>
</evidence>
<dbReference type="GO" id="GO:0005737">
    <property type="term" value="C:cytoplasm"/>
    <property type="evidence" value="ECO:0007669"/>
    <property type="project" value="UniProtKB-SubCell"/>
</dbReference>
<evidence type="ECO:0000256" key="6">
    <source>
        <dbReference type="RuleBase" id="RU004355"/>
    </source>
</evidence>
<comment type="catalytic activity">
    <reaction evidence="5 6">
        <text>Exonucleolytic cleavage in either 5'- to 3'- or 3'- to 5'-direction to yield nucleoside 5'-phosphates.</text>
        <dbReference type="EC" id="3.1.11.6"/>
    </reaction>
</comment>
<dbReference type="AlphaFoldDB" id="A0A418KPH7"/>
<evidence type="ECO:0000313" key="10">
    <source>
        <dbReference type="Proteomes" id="UP000284057"/>
    </source>
</evidence>
<dbReference type="HAMAP" id="MF_00378">
    <property type="entry name" value="Exonuc_7_L"/>
    <property type="match status" value="1"/>
</dbReference>
<evidence type="ECO:0000256" key="2">
    <source>
        <dbReference type="ARBA" id="ARBA00022722"/>
    </source>
</evidence>
<evidence type="ECO:0000259" key="7">
    <source>
        <dbReference type="Pfam" id="PF02601"/>
    </source>
</evidence>
<dbReference type="EC" id="3.1.11.6" evidence="5"/>
<dbReference type="CDD" id="cd04489">
    <property type="entry name" value="ExoVII_LU_OBF"/>
    <property type="match status" value="1"/>
</dbReference>
<evidence type="ECO:0000313" key="9">
    <source>
        <dbReference type="EMBL" id="RIQ21292.1"/>
    </source>
</evidence>
<dbReference type="NCBIfam" id="TIGR00237">
    <property type="entry name" value="xseA"/>
    <property type="match status" value="1"/>
</dbReference>
<organism evidence="9 10">
    <name type="scientific">Jiangella rhizosphaerae</name>
    <dbReference type="NCBI Taxonomy" id="2293569"/>
    <lineage>
        <taxon>Bacteria</taxon>
        <taxon>Bacillati</taxon>
        <taxon>Actinomycetota</taxon>
        <taxon>Actinomycetes</taxon>
        <taxon>Jiangellales</taxon>
        <taxon>Jiangellaceae</taxon>
        <taxon>Jiangella</taxon>
    </lineage>
</organism>
<keyword evidence="3 5" id="KW-0378">Hydrolase</keyword>
<dbReference type="EMBL" id="QUAL01000152">
    <property type="protein sequence ID" value="RIQ21292.1"/>
    <property type="molecule type" value="Genomic_DNA"/>
</dbReference>
<proteinExistence type="inferred from homology"/>
<dbReference type="GO" id="GO:0006308">
    <property type="term" value="P:DNA catabolic process"/>
    <property type="evidence" value="ECO:0007669"/>
    <property type="project" value="UniProtKB-UniRule"/>
</dbReference>
<sequence length="413" mass="44468">MALDTSPEKPAPVRVISQLIGQWVARLGPVWVEGQVAQYSRRPGTSTAFLTLRDPHAEVSLTVTCPVGLLDALEAPLADGARVVVHAKPSWYFTRGTLSLAADQLRTVGLGDLLARIERLRKILATEGVFADARKRPLPFLPRVVGLICGRDSKAEHDVLENARRRWPGVRFRVEPVAVQGLNAVSQVMDALRVLDRDPEVDVVIIARGGGSVEDLLPFSDEALVRAVAAATTPVVSAIGHEADTPLLDLVADVRASTPTDAAKRVVPDVAEEAERVARARERIRSAVRHRLDRERHGLESLRSRPALADPHHGLRLRASEVDALVQRARRTVRHALDRAAVEVDHTRARIRALSPAATLERGYAVVQKDDGTVVRQPGDVVAGDHVRLLVAGGEIGATVDAGGAGAGERPAS</sequence>
<dbReference type="PANTHER" id="PTHR30008">
    <property type="entry name" value="EXODEOXYRIBONUCLEASE 7 LARGE SUBUNIT"/>
    <property type="match status" value="1"/>
</dbReference>
<dbReference type="GO" id="GO:0009318">
    <property type="term" value="C:exodeoxyribonuclease VII complex"/>
    <property type="evidence" value="ECO:0007669"/>
    <property type="project" value="UniProtKB-UniRule"/>
</dbReference>
<comment type="similarity">
    <text evidence="5 6">Belongs to the XseA family.</text>
</comment>
<comment type="caution">
    <text evidence="9">The sequence shown here is derived from an EMBL/GenBank/DDBJ whole genome shotgun (WGS) entry which is preliminary data.</text>
</comment>
<evidence type="ECO:0000256" key="1">
    <source>
        <dbReference type="ARBA" id="ARBA00022490"/>
    </source>
</evidence>
<protein>
    <recommendedName>
        <fullName evidence="5">Exodeoxyribonuclease 7 large subunit</fullName>
        <ecNumber evidence="5">3.1.11.6</ecNumber>
    </recommendedName>
    <alternativeName>
        <fullName evidence="5">Exodeoxyribonuclease VII large subunit</fullName>
        <shortName evidence="5">Exonuclease VII large subunit</shortName>
    </alternativeName>
</protein>
<dbReference type="Pfam" id="PF02601">
    <property type="entry name" value="Exonuc_VII_L"/>
    <property type="match status" value="1"/>
</dbReference>